<comment type="caution">
    <text evidence="1">The sequence shown here is derived from an EMBL/GenBank/DDBJ whole genome shotgun (WGS) entry which is preliminary data.</text>
</comment>
<evidence type="ECO:0000313" key="2">
    <source>
        <dbReference type="Proteomes" id="UP000054908"/>
    </source>
</evidence>
<accession>A0A0W0WH88</accession>
<dbReference type="InterPro" id="IPR024755">
    <property type="entry name" value="cpYpsA"/>
</dbReference>
<organism evidence="1 2">
    <name type="scientific">Legionella maceachernii</name>
    <dbReference type="NCBI Taxonomy" id="466"/>
    <lineage>
        <taxon>Bacteria</taxon>
        <taxon>Pseudomonadati</taxon>
        <taxon>Pseudomonadota</taxon>
        <taxon>Gammaproteobacteria</taxon>
        <taxon>Legionellales</taxon>
        <taxon>Legionellaceae</taxon>
        <taxon>Legionella</taxon>
    </lineage>
</organism>
<dbReference type="Proteomes" id="UP000054908">
    <property type="component" value="Unassembled WGS sequence"/>
</dbReference>
<dbReference type="RefSeq" id="WP_058451120.1">
    <property type="nucleotide sequence ID" value="NZ_CAAAIB010000017.1"/>
</dbReference>
<dbReference type="AlphaFoldDB" id="A0A0W0WH88"/>
<dbReference type="Gene3D" id="3.40.50.450">
    <property type="match status" value="1"/>
</dbReference>
<dbReference type="EMBL" id="LNYL01000006">
    <property type="protein sequence ID" value="KTD31414.1"/>
    <property type="molecule type" value="Genomic_DNA"/>
</dbReference>
<gene>
    <name evidence="1" type="ORF">Lmac_0289</name>
</gene>
<proteinExistence type="predicted"/>
<protein>
    <submittedName>
        <fullName evidence="1">Putative molybdenum carrier</fullName>
    </submittedName>
</protein>
<keyword evidence="2" id="KW-1185">Reference proteome</keyword>
<name>A0A0W0WH88_9GAMM</name>
<dbReference type="Pfam" id="PF12694">
    <property type="entry name" value="cpYpsA"/>
    <property type="match status" value="1"/>
</dbReference>
<sequence>MIKIVSGGQTGVDQAALSIAKQRGIPLGGWVPKGGVDENGVCVYKQYPFLNETVTADPQERTKLNIRDSDGTLVIVPTWPLSTKIKDGTYLTITESQHQNKPYLIIRLDKRENAIEQFREWLAEHHVSVLNIAGPRESSCPGINKQAYEFLQEALELLKPAF</sequence>
<reference evidence="1 2" key="1">
    <citation type="submission" date="2015-11" db="EMBL/GenBank/DDBJ databases">
        <title>Genomic analysis of 38 Legionella species identifies large and diverse effector repertoires.</title>
        <authorList>
            <person name="Burstein D."/>
            <person name="Amaro F."/>
            <person name="Zusman T."/>
            <person name="Lifshitz Z."/>
            <person name="Cohen O."/>
            <person name="Gilbert J.A."/>
            <person name="Pupko T."/>
            <person name="Shuman H.A."/>
            <person name="Segal G."/>
        </authorList>
    </citation>
    <scope>NUCLEOTIDE SEQUENCE [LARGE SCALE GENOMIC DNA]</scope>
    <source>
        <strain evidence="1 2">PX-1-G2-E2</strain>
    </source>
</reference>
<evidence type="ECO:0000313" key="1">
    <source>
        <dbReference type="EMBL" id="KTD31414.1"/>
    </source>
</evidence>
<dbReference type="OrthoDB" id="283616at2"/>
<dbReference type="PATRIC" id="fig|466.6.peg.310"/>
<dbReference type="STRING" id="466.Lmac_0289"/>